<feature type="transmembrane region" description="Helical" evidence="6">
    <location>
        <begin position="267"/>
        <end position="291"/>
    </location>
</feature>
<sequence length="476" mass="48442">MKTSTPAPPSTRTSALGLIVAMALVEALSGITQGYLNPILPALGPELHLDDPTINGLFLISNVAFAVLTPIISRLGDSWGCRRILRLSTVTVAAGAVLMAVAPSLLTISVGVVLLTCVVGFIPLMMGILRATRPESTRSGVGAMIGTLMITVGVGGLLAGIVGAERPTLGFWVAVPFAALALVASFFLPEGLPATREPLALLPLALCSLGLIGLVTALSMGPDWGWLSAPALVSGLLGVALLALWVKLDLRKSTTTAAPRRFIDLHLLAVPRVRTVTVATFLFGFSSISYFGSNGLFLHADAAKAGFGFGMGPLDIAVVLAAASALGFLSSLAVPPLMARIGERGGLVCAASVLALGFLLMGLLHGSAAGYVAGFGVFYLGLGMYQSATRTLSVEGVPVEETSTAAGLNELALSVGISIGAAVVRLISAASAVDGRIPLSGFATLWAVLGLGAVLAGVVSLGYPRRTATLPEGARA</sequence>
<feature type="transmembrane region" description="Helical" evidence="6">
    <location>
        <begin position="311"/>
        <end position="333"/>
    </location>
</feature>
<dbReference type="PROSITE" id="PS50850">
    <property type="entry name" value="MFS"/>
    <property type="match status" value="1"/>
</dbReference>
<comment type="subcellular location">
    <subcellularLocation>
        <location evidence="1">Cell membrane</location>
        <topology evidence="1">Multi-pass membrane protein</topology>
    </subcellularLocation>
</comment>
<proteinExistence type="predicted"/>
<feature type="transmembrane region" description="Helical" evidence="6">
    <location>
        <begin position="226"/>
        <end position="246"/>
    </location>
</feature>
<dbReference type="RefSeq" id="WP_066213857.1">
    <property type="nucleotide sequence ID" value="NZ_FNSN01000003.1"/>
</dbReference>
<gene>
    <name evidence="8" type="ORF">SAMN04489745_0600</name>
</gene>
<dbReference type="InterPro" id="IPR020846">
    <property type="entry name" value="MFS_dom"/>
</dbReference>
<keyword evidence="4 6" id="KW-1133">Transmembrane helix</keyword>
<dbReference type="EMBL" id="FNSN01000003">
    <property type="protein sequence ID" value="SEB56762.1"/>
    <property type="molecule type" value="Genomic_DNA"/>
</dbReference>
<feature type="transmembrane region" description="Helical" evidence="6">
    <location>
        <begin position="439"/>
        <end position="463"/>
    </location>
</feature>
<evidence type="ECO:0000256" key="6">
    <source>
        <dbReference type="SAM" id="Phobius"/>
    </source>
</evidence>
<dbReference type="PANTHER" id="PTHR42718:SF9">
    <property type="entry name" value="MAJOR FACILITATOR SUPERFAMILY MULTIDRUG TRANSPORTER MFSC"/>
    <property type="match status" value="1"/>
</dbReference>
<dbReference type="InterPro" id="IPR036259">
    <property type="entry name" value="MFS_trans_sf"/>
</dbReference>
<dbReference type="Proteomes" id="UP000182652">
    <property type="component" value="Unassembled WGS sequence"/>
</dbReference>
<feature type="transmembrane region" description="Helical" evidence="6">
    <location>
        <begin position="345"/>
        <end position="362"/>
    </location>
</feature>
<dbReference type="STRING" id="156980.SAMN04489745_0600"/>
<feature type="transmembrane region" description="Helical" evidence="6">
    <location>
        <begin position="169"/>
        <end position="188"/>
    </location>
</feature>
<keyword evidence="5 6" id="KW-0472">Membrane</keyword>
<feature type="transmembrane region" description="Helical" evidence="6">
    <location>
        <begin position="84"/>
        <end position="102"/>
    </location>
</feature>
<dbReference type="Pfam" id="PF07690">
    <property type="entry name" value="MFS_1"/>
    <property type="match status" value="2"/>
</dbReference>
<evidence type="ECO:0000313" key="9">
    <source>
        <dbReference type="Proteomes" id="UP000182652"/>
    </source>
</evidence>
<feature type="domain" description="Major facilitator superfamily (MFS) profile" evidence="7">
    <location>
        <begin position="18"/>
        <end position="468"/>
    </location>
</feature>
<organism evidence="8 9">
    <name type="scientific">Arthrobacter woluwensis</name>
    <dbReference type="NCBI Taxonomy" id="156980"/>
    <lineage>
        <taxon>Bacteria</taxon>
        <taxon>Bacillati</taxon>
        <taxon>Actinomycetota</taxon>
        <taxon>Actinomycetes</taxon>
        <taxon>Micrococcales</taxon>
        <taxon>Micrococcaceae</taxon>
        <taxon>Arthrobacter</taxon>
    </lineage>
</organism>
<feature type="transmembrane region" description="Helical" evidence="6">
    <location>
        <begin position="368"/>
        <end position="385"/>
    </location>
</feature>
<dbReference type="GO" id="GO:0005886">
    <property type="term" value="C:plasma membrane"/>
    <property type="evidence" value="ECO:0007669"/>
    <property type="project" value="UniProtKB-SubCell"/>
</dbReference>
<evidence type="ECO:0000259" key="7">
    <source>
        <dbReference type="PROSITE" id="PS50850"/>
    </source>
</evidence>
<feature type="transmembrane region" description="Helical" evidence="6">
    <location>
        <begin position="53"/>
        <end position="72"/>
    </location>
</feature>
<dbReference type="AlphaFoldDB" id="A0A1H4KFP8"/>
<reference evidence="8 9" key="1">
    <citation type="submission" date="2016-10" db="EMBL/GenBank/DDBJ databases">
        <authorList>
            <person name="de Groot N.N."/>
        </authorList>
    </citation>
    <scope>NUCLEOTIDE SEQUENCE [LARGE SCALE GENOMIC DNA]</scope>
    <source>
        <strain evidence="8 9">DSM 10495</strain>
    </source>
</reference>
<evidence type="ECO:0000256" key="1">
    <source>
        <dbReference type="ARBA" id="ARBA00004651"/>
    </source>
</evidence>
<dbReference type="SUPFAM" id="SSF103473">
    <property type="entry name" value="MFS general substrate transporter"/>
    <property type="match status" value="2"/>
</dbReference>
<dbReference type="InterPro" id="IPR011701">
    <property type="entry name" value="MFS"/>
</dbReference>
<feature type="transmembrane region" description="Helical" evidence="6">
    <location>
        <begin position="141"/>
        <end position="163"/>
    </location>
</feature>
<dbReference type="PANTHER" id="PTHR42718">
    <property type="entry name" value="MAJOR FACILITATOR SUPERFAMILY MULTIDRUG TRANSPORTER MFSC"/>
    <property type="match status" value="1"/>
</dbReference>
<feature type="transmembrane region" description="Helical" evidence="6">
    <location>
        <begin position="200"/>
        <end position="220"/>
    </location>
</feature>
<dbReference type="Gene3D" id="1.20.1250.20">
    <property type="entry name" value="MFS general substrate transporter like domains"/>
    <property type="match status" value="2"/>
</dbReference>
<name>A0A1H4KFP8_9MICC</name>
<dbReference type="GO" id="GO:0022857">
    <property type="term" value="F:transmembrane transporter activity"/>
    <property type="evidence" value="ECO:0007669"/>
    <property type="project" value="InterPro"/>
</dbReference>
<protein>
    <submittedName>
        <fullName evidence="8">Major Facilitator Superfamily protein</fullName>
    </submittedName>
</protein>
<keyword evidence="2" id="KW-0813">Transport</keyword>
<evidence type="ECO:0000313" key="8">
    <source>
        <dbReference type="EMBL" id="SEB56762.1"/>
    </source>
</evidence>
<feature type="transmembrane region" description="Helical" evidence="6">
    <location>
        <begin position="108"/>
        <end position="129"/>
    </location>
</feature>
<evidence type="ECO:0000256" key="5">
    <source>
        <dbReference type="ARBA" id="ARBA00023136"/>
    </source>
</evidence>
<accession>A0A1H4KFP8</accession>
<keyword evidence="3 6" id="KW-0812">Transmembrane</keyword>
<evidence type="ECO:0000256" key="3">
    <source>
        <dbReference type="ARBA" id="ARBA00022692"/>
    </source>
</evidence>
<evidence type="ECO:0000256" key="2">
    <source>
        <dbReference type="ARBA" id="ARBA00022448"/>
    </source>
</evidence>
<evidence type="ECO:0000256" key="4">
    <source>
        <dbReference type="ARBA" id="ARBA00022989"/>
    </source>
</evidence>
<keyword evidence="9" id="KW-1185">Reference proteome</keyword>
<feature type="transmembrane region" description="Helical" evidence="6">
    <location>
        <begin position="411"/>
        <end position="433"/>
    </location>
</feature>